<accession>A0A8R1YCI6</accession>
<evidence type="ECO:0000313" key="6">
    <source>
        <dbReference type="EnsemblMetazoa" id="PPA11120.1"/>
    </source>
</evidence>
<reference evidence="7" key="1">
    <citation type="journal article" date="2008" name="Nat. Genet.">
        <title>The Pristionchus pacificus genome provides a unique perspective on nematode lifestyle and parasitism.</title>
        <authorList>
            <person name="Dieterich C."/>
            <person name="Clifton S.W."/>
            <person name="Schuster L.N."/>
            <person name="Chinwalla A."/>
            <person name="Delehaunty K."/>
            <person name="Dinkelacker I."/>
            <person name="Fulton L."/>
            <person name="Fulton R."/>
            <person name="Godfrey J."/>
            <person name="Minx P."/>
            <person name="Mitreva M."/>
            <person name="Roeseler W."/>
            <person name="Tian H."/>
            <person name="Witte H."/>
            <person name="Yang S.P."/>
            <person name="Wilson R.K."/>
            <person name="Sommer R.J."/>
        </authorList>
    </citation>
    <scope>NUCLEOTIDE SEQUENCE [LARGE SCALE GENOMIC DNA]</scope>
    <source>
        <strain evidence="7">PS312</strain>
    </source>
</reference>
<dbReference type="InterPro" id="IPR017972">
    <property type="entry name" value="Cyt_P450_CS"/>
</dbReference>
<dbReference type="PRINTS" id="PR00463">
    <property type="entry name" value="EP450I"/>
</dbReference>
<proteinExistence type="inferred from homology"/>
<dbReference type="InterPro" id="IPR001128">
    <property type="entry name" value="Cyt_P450"/>
</dbReference>
<dbReference type="PRINTS" id="PR00385">
    <property type="entry name" value="P450"/>
</dbReference>
<gene>
    <name evidence="6" type="primary">WBGene00100674</name>
</gene>
<accession>A0A2A6BLU9</accession>
<keyword evidence="4" id="KW-0503">Monooxygenase</keyword>
<dbReference type="GO" id="GO:0005506">
    <property type="term" value="F:iron ion binding"/>
    <property type="evidence" value="ECO:0007669"/>
    <property type="project" value="InterPro"/>
</dbReference>
<evidence type="ECO:0000256" key="3">
    <source>
        <dbReference type="ARBA" id="ARBA00023004"/>
    </source>
</evidence>
<keyword evidence="7" id="KW-1185">Reference proteome</keyword>
<dbReference type="InterPro" id="IPR050182">
    <property type="entry name" value="Cytochrome_P450_fam2"/>
</dbReference>
<dbReference type="FunFam" id="1.10.630.10:FF:000125">
    <property type="entry name" value="Probable cytochrome P450 CYP36A1"/>
    <property type="match status" value="2"/>
</dbReference>
<evidence type="ECO:0000313" key="7">
    <source>
        <dbReference type="Proteomes" id="UP000005239"/>
    </source>
</evidence>
<dbReference type="Gene3D" id="1.10.630.10">
    <property type="entry name" value="Cytochrome P450"/>
    <property type="match status" value="4"/>
</dbReference>
<dbReference type="GO" id="GO:0020037">
    <property type="term" value="F:heme binding"/>
    <property type="evidence" value="ECO:0000318"/>
    <property type="project" value="GO_Central"/>
</dbReference>
<name>A0A2A6BLU9_PRIPA</name>
<dbReference type="Pfam" id="PF00067">
    <property type="entry name" value="p450"/>
    <property type="match status" value="4"/>
</dbReference>
<keyword evidence="3 5" id="KW-0408">Iron</keyword>
<dbReference type="GO" id="GO:0016712">
    <property type="term" value="F:oxidoreductase activity, acting on paired donors, with incorporation or reduction of molecular oxygen, reduced flavin or flavoprotein as one donor, and incorporation of one atom of oxygen"/>
    <property type="evidence" value="ECO:0000318"/>
    <property type="project" value="GO_Central"/>
</dbReference>
<keyword evidence="4" id="KW-0560">Oxidoreductase</keyword>
<dbReference type="InterPro" id="IPR002401">
    <property type="entry name" value="Cyt_P450_E_grp-I"/>
</dbReference>
<reference evidence="6" key="2">
    <citation type="submission" date="2022-06" db="UniProtKB">
        <authorList>
            <consortium name="EnsemblMetazoa"/>
        </authorList>
    </citation>
    <scope>IDENTIFICATION</scope>
    <source>
        <strain evidence="6">PS312</strain>
    </source>
</reference>
<feature type="binding site" description="axial binding residue" evidence="5">
    <location>
        <position position="928"/>
    </location>
    <ligand>
        <name>heme</name>
        <dbReference type="ChEBI" id="CHEBI:30413"/>
    </ligand>
    <ligandPart>
        <name>Fe</name>
        <dbReference type="ChEBI" id="CHEBI:18248"/>
    </ligandPart>
</feature>
<evidence type="ECO:0000256" key="2">
    <source>
        <dbReference type="ARBA" id="ARBA00022723"/>
    </source>
</evidence>
<protein>
    <submittedName>
        <fullName evidence="6">Cytochrome P450</fullName>
    </submittedName>
</protein>
<evidence type="ECO:0000256" key="4">
    <source>
        <dbReference type="ARBA" id="ARBA00023033"/>
    </source>
</evidence>
<evidence type="ECO:0000256" key="1">
    <source>
        <dbReference type="ARBA" id="ARBA00010617"/>
    </source>
</evidence>
<sequence>MILYLIVLAIVALVCYSLFINRIKGLPPGPPPLPLIGNFHQFDIDMDPKFVEWKKKYGRVFTIWIPYPVVVICDHDLLQEHIVKDGDKFSDRINPKVMMNLLVGGEYGLLFNENHMWKEQRRFALHALRDVGFNNATVQNTAIDYAQQIVGRWKQQGKNKQPVDPTMGIMVGVANIIWHQTFGRTLPYDDPLLERVKDLAKELFDALGHPAVLALELFPSIIHIDKLLGSPIKRFVDVNNFFIEQIEKEIAMLKQDSNEDEEPRCFADSFMKEMQRRERKGEDPGTFTHPQLVAACYDLWTAGFETTVTTLRFMLHYMVSHPEVQRKAQREIDENIGKRSIQMEDQKLLPYCNAIIQEVQRLANIVTLNFTRLVTTDVTIDALIINIYRTLAGYTIPAGTGVIPEFAIVHMDNKEYERPEYFCPERHINEAGEFVKDPRITPFSLGKRSCLGEGLARMEIFLYFTSFIQHLYFSPISCVPPALNTKITFTRSPGPMIFYLVLLAIITLVCYSLFINRIKGLPPGPPPLPLIGNFHQFEIDMDNVKFVEWKKKYGRVFTIWIPYPVVVLSDHDLLQEHIVKDGDKFSDRINPKVMMDILVGGEYGLIFNDNNMWKEQRRFALHALRDVGFNNATVQNTAIDYSQEIVARWKQQGAGQKPVDLTMGVMVGVANIIWQQTFGRTLPYDDPLLERFVTTMAHPAVLAMELFPSIRKVDKFIGNPIKKFIDVNNEFLALIEKELAIVYKDFNEDEEAKCFADAFIREMKRREAKGEELGTFTHIQLVGACYDLWTAGFETTVTTLRFAMHHMINHPEIQRKAQSEIDEQIGKRNIQMEDQKLLPYCNAIIQEVQRLANIVTLNFTRMINTDVTINGYSIPAGTGVIPEFSIVHMDEKEYERPEYFCPERHINEAGEFVKDPRITPFSIGKRSCLGEGLARMELFLYFTSFIQHLSFYPISRVPPALNTQISFTRSPAPYERVKYIRNRCGMAEKSASSFSVLAIFSTVPLRIIISVQAISLSNIYETYSTQSLSCENITHVDSLYFRSEMLLILLCLIGVAAYYFGINRLLGLPPGPPPLPLIGNMLSFQWDIDKVFLEWKARYGRIFTVWLPYPMIIIGDHKVLQEHVVKNGDVFLAKKNPEQMMEIIAGGQYGLAFEDNTMVKEQRKFAMKTLHEIGFGSAALEDSVYHYALEAVTRWKKSGDKEVDVSENIMRIIGNVIWNVTFGITLEFDNPVILEYRRVLKALVPLLANPFMMFLEFFPFIKKGIRNTEKSFHPDNDPSCYIEAFLIEQKSREEAGKPEGNFHYEQMLNSAATLWAAGFDTTVSTIRMACLQLVNNAEAQKKMQKEIDDVIGDRRIRFDDNKQLHYLGAFLQEVYRVVNVLPFNFRRQTTQHTEIEGHKIACGTTVLPQFSMVHTDPKEFERPEYFCAERHLDEEGHFVKDPRITPFSLGKRACLGESLARMEVFVLIATFVQHCHFEPIGKIPPAVEFAAGFSRSVKDFQTSYFEMLIILILISVAVAYYYGINKLLGLPPGPPPLPFVGNMRSFQWDMDTVFLKWKAQYGRIFTVWLPYPMIVIGDYKVLQEHVVKNGDVFIAKKNPEQMMDIIAGGQYGLVFEANDMVKEQRKFAAKSLHEVGFGSAAVEDFVYHYAQEIVARWKNSGGEPVDVSENIMRAVGSVIWKITFGITLDFDHPNTMEFRKLRQALIPLLANRFMMFIELFPFIRKFDFLFGGPTRKLKEAVEREHAMLEEAIAITKQSFNPDNEPSCYIESFFAEQKRRKEAGIPEGNFHHDQMLNSAATLWAAGFDTAVATLRMCCLQLINHPEAQRRIQREIDDVVGDRRIRYEDNKQLHYLNAFMQEVARHFNVLPIMFRRQTTQNTVIEGHPIHRGTTILPQFSMVHYDPAEFERPNFFCPDRHLDADGHFVKDPRITPFSVGKRACLGEALARMEMFVLLAIFVQHCDFAAVGKVPPAIEYTNGFNRSPKEFKFGLQNLSAEENFQ</sequence>
<dbReference type="Proteomes" id="UP000005239">
    <property type="component" value="Unassembled WGS sequence"/>
</dbReference>
<dbReference type="InterPro" id="IPR036396">
    <property type="entry name" value="Cyt_P450_sf"/>
</dbReference>
<dbReference type="PANTHER" id="PTHR24300">
    <property type="entry name" value="CYTOCHROME P450 508A4-RELATED"/>
    <property type="match status" value="1"/>
</dbReference>
<dbReference type="GO" id="GO:0006082">
    <property type="term" value="P:organic acid metabolic process"/>
    <property type="evidence" value="ECO:0000318"/>
    <property type="project" value="GO_Central"/>
</dbReference>
<dbReference type="GO" id="GO:0005737">
    <property type="term" value="C:cytoplasm"/>
    <property type="evidence" value="ECO:0000318"/>
    <property type="project" value="GO_Central"/>
</dbReference>
<dbReference type="EnsemblMetazoa" id="PPA11120.1">
    <property type="protein sequence ID" value="PPA11120.1"/>
    <property type="gene ID" value="WBGene00100674"/>
</dbReference>
<dbReference type="SUPFAM" id="SSF48264">
    <property type="entry name" value="Cytochrome P450"/>
    <property type="match status" value="4"/>
</dbReference>
<comment type="cofactor">
    <cofactor evidence="5">
        <name>heme</name>
        <dbReference type="ChEBI" id="CHEBI:30413"/>
    </cofactor>
</comment>
<dbReference type="FunFam" id="1.10.630.10:FF:000122">
    <property type="entry name" value="Cytochrome P450"/>
    <property type="match status" value="2"/>
</dbReference>
<organism evidence="6 7">
    <name type="scientific">Pristionchus pacificus</name>
    <name type="common">Parasitic nematode worm</name>
    <dbReference type="NCBI Taxonomy" id="54126"/>
    <lineage>
        <taxon>Eukaryota</taxon>
        <taxon>Metazoa</taxon>
        <taxon>Ecdysozoa</taxon>
        <taxon>Nematoda</taxon>
        <taxon>Chromadorea</taxon>
        <taxon>Rhabditida</taxon>
        <taxon>Rhabditina</taxon>
        <taxon>Diplogasteromorpha</taxon>
        <taxon>Diplogasteroidea</taxon>
        <taxon>Neodiplogasteridae</taxon>
        <taxon>Pristionchus</taxon>
    </lineage>
</organism>
<keyword evidence="5" id="KW-0349">Heme</keyword>
<keyword evidence="2 5" id="KW-0479">Metal-binding</keyword>
<dbReference type="GO" id="GO:0006805">
    <property type="term" value="P:xenobiotic metabolic process"/>
    <property type="evidence" value="ECO:0000318"/>
    <property type="project" value="GO_Central"/>
</dbReference>
<dbReference type="PROSITE" id="PS00086">
    <property type="entry name" value="CYTOCHROME_P450"/>
    <property type="match status" value="4"/>
</dbReference>
<evidence type="ECO:0000256" key="5">
    <source>
        <dbReference type="PIRSR" id="PIRSR602401-1"/>
    </source>
</evidence>
<comment type="similarity">
    <text evidence="1">Belongs to the cytochrome P450 family.</text>
</comment>
<dbReference type="PANTHER" id="PTHR24300:SF338">
    <property type="entry name" value="CYTOCHROME P450 CYP36A1-RELATED"/>
    <property type="match status" value="1"/>
</dbReference>